<proteinExistence type="predicted"/>
<reference evidence="2 3" key="1">
    <citation type="submission" date="2020-07" db="EMBL/GenBank/DDBJ databases">
        <authorList>
            <person name="Maaloum M."/>
        </authorList>
    </citation>
    <scope>NUCLEOTIDE SEQUENCE [LARGE SCALE GENOMIC DNA]</scope>
    <source>
        <strain evidence="2 3">GCS-AN-3</strain>
    </source>
</reference>
<name>A0A853IS71_9BURK</name>
<dbReference type="EMBL" id="JACCKX010000001">
    <property type="protein sequence ID" value="NZA01775.1"/>
    <property type="molecule type" value="Genomic_DNA"/>
</dbReference>
<evidence type="ECO:0008006" key="4">
    <source>
        <dbReference type="Google" id="ProtNLM"/>
    </source>
</evidence>
<feature type="signal peptide" evidence="1">
    <location>
        <begin position="1"/>
        <end position="21"/>
    </location>
</feature>
<feature type="chain" id="PRO_5032360123" description="Lipoprotein" evidence="1">
    <location>
        <begin position="22"/>
        <end position="190"/>
    </location>
</feature>
<evidence type="ECO:0000313" key="2">
    <source>
        <dbReference type="EMBL" id="NZA01775.1"/>
    </source>
</evidence>
<accession>A0A853IS71</accession>
<keyword evidence="3" id="KW-1185">Reference proteome</keyword>
<dbReference type="Proteomes" id="UP000589716">
    <property type="component" value="Unassembled WGS sequence"/>
</dbReference>
<comment type="caution">
    <text evidence="2">The sequence shown here is derived from an EMBL/GenBank/DDBJ whole genome shotgun (WGS) entry which is preliminary data.</text>
</comment>
<dbReference type="RefSeq" id="WP_180550186.1">
    <property type="nucleotide sequence ID" value="NZ_JACCKX010000001.1"/>
</dbReference>
<gene>
    <name evidence="2" type="ORF">H0I39_08485</name>
</gene>
<dbReference type="AlphaFoldDB" id="A0A853IS71"/>
<organism evidence="2 3">
    <name type="scientific">Ottowia beijingensis</name>
    <dbReference type="NCBI Taxonomy" id="1207057"/>
    <lineage>
        <taxon>Bacteria</taxon>
        <taxon>Pseudomonadati</taxon>
        <taxon>Pseudomonadota</taxon>
        <taxon>Betaproteobacteria</taxon>
        <taxon>Burkholderiales</taxon>
        <taxon>Comamonadaceae</taxon>
        <taxon>Ottowia</taxon>
    </lineage>
</organism>
<evidence type="ECO:0000256" key="1">
    <source>
        <dbReference type="SAM" id="SignalP"/>
    </source>
</evidence>
<evidence type="ECO:0000313" key="3">
    <source>
        <dbReference type="Proteomes" id="UP000589716"/>
    </source>
</evidence>
<protein>
    <recommendedName>
        <fullName evidence="4">Lipoprotein</fullName>
    </recommendedName>
</protein>
<sequence>MTVHTPTFTRGALALATLAGAALLAGCASPGTWSAKWPDRGSPAAVAGSAAAPLIQVPPTSVGTWFDLGHVLAPWMAGDAPVPVSGPAAPTRVAGLRREDGRWLAIVLTQTAPAGGAPCPLPTSLHVVDTGTTADGCLRLRRDADFDRWLQQQHSVLYHWLDGRGWTSQPRAWVGYRVPADGVAPSRHTR</sequence>
<keyword evidence="1" id="KW-0732">Signal</keyword>